<evidence type="ECO:0000313" key="2">
    <source>
        <dbReference type="EMBL" id="EAT86963.1"/>
    </source>
</evidence>
<organism evidence="2 3">
    <name type="scientific">Phaeosphaeria nodorum (strain SN15 / ATCC MYA-4574 / FGSC 10173)</name>
    <name type="common">Glume blotch fungus</name>
    <name type="synonym">Parastagonospora nodorum</name>
    <dbReference type="NCBI Taxonomy" id="321614"/>
    <lineage>
        <taxon>Eukaryota</taxon>
        <taxon>Fungi</taxon>
        <taxon>Dikarya</taxon>
        <taxon>Ascomycota</taxon>
        <taxon>Pezizomycotina</taxon>
        <taxon>Dothideomycetes</taxon>
        <taxon>Pleosporomycetidae</taxon>
        <taxon>Pleosporales</taxon>
        <taxon>Pleosporineae</taxon>
        <taxon>Phaeosphaeriaceae</taxon>
        <taxon>Parastagonospora</taxon>
    </lineage>
</organism>
<dbReference type="InParanoid" id="Q0UQR5"/>
<proteinExistence type="predicted"/>
<dbReference type="GeneID" id="5973170"/>
<dbReference type="EMBL" id="CH445332">
    <property type="protein sequence ID" value="EAT86963.1"/>
    <property type="molecule type" value="Genomic_DNA"/>
</dbReference>
<evidence type="ECO:0000256" key="1">
    <source>
        <dbReference type="SAM" id="MobiDB-lite"/>
    </source>
</evidence>
<sequence>MAMDEEHRDCGSHEEPRGSAADWRRYSVQLSINDVNTIWKTYVGPRDRRAAEAIPASITKAAYLV</sequence>
<evidence type="ECO:0000313" key="3">
    <source>
        <dbReference type="Proteomes" id="UP000001055"/>
    </source>
</evidence>
<protein>
    <submittedName>
        <fullName evidence="2">Uncharacterized protein</fullName>
    </submittedName>
</protein>
<dbReference type="RefSeq" id="XP_001796293.1">
    <property type="nucleotide sequence ID" value="XM_001796241.1"/>
</dbReference>
<gene>
    <name evidence="2" type="ORF">SNOG_05899</name>
</gene>
<reference evidence="3" key="1">
    <citation type="journal article" date="2007" name="Plant Cell">
        <title>Dothideomycete-plant interactions illuminated by genome sequencing and EST analysis of the wheat pathogen Stagonospora nodorum.</title>
        <authorList>
            <person name="Hane J.K."/>
            <person name="Lowe R.G."/>
            <person name="Solomon P.S."/>
            <person name="Tan K.C."/>
            <person name="Schoch C.L."/>
            <person name="Spatafora J.W."/>
            <person name="Crous P.W."/>
            <person name="Kodira C."/>
            <person name="Birren B.W."/>
            <person name="Galagan J.E."/>
            <person name="Torriani S.F."/>
            <person name="McDonald B.A."/>
            <person name="Oliver R.P."/>
        </authorList>
    </citation>
    <scope>NUCLEOTIDE SEQUENCE [LARGE SCALE GENOMIC DNA]</scope>
    <source>
        <strain evidence="3">SN15 / ATCC MYA-4574 / FGSC 10173</strain>
    </source>
</reference>
<name>Q0UQR5_PHANO</name>
<dbReference type="Proteomes" id="UP000001055">
    <property type="component" value="Unassembled WGS sequence"/>
</dbReference>
<dbReference type="KEGG" id="pno:SNOG_05899"/>
<feature type="region of interest" description="Disordered" evidence="1">
    <location>
        <begin position="1"/>
        <end position="20"/>
    </location>
</feature>
<dbReference type="AlphaFoldDB" id="Q0UQR5"/>
<accession>Q0UQR5</accession>